<dbReference type="PROSITE" id="PS51257">
    <property type="entry name" value="PROKAR_LIPOPROTEIN"/>
    <property type="match status" value="1"/>
</dbReference>
<dbReference type="OrthoDB" id="7992122at2"/>
<dbReference type="AlphaFoldDB" id="A0A378LES6"/>
<sequence>MPKFIPSLIVVLSALLIGCHSSKYMGDTNSLAGLQAMANVNQKDRNKRQNGKIRQIALKETALSLGAQAGLANRAKIIDEHLIRQSRRLDAIYDFNSLILEHNILPPVLLEGRNTLNLADAQTIRISDRTYRVAKQAHFVTTPPNWRQYLWLDYVKPEYPHWTLLPKTKVEKKIWCLYVEKGWNNGIAQANTILEENIARIKEDFTGMILYRKLLAMNMVTPPFVSHTDLGITGDASEIHIDDRVLRITALPALNVNSEQWRAAVSKDENALEQFKNMEKLANRSKIIITDKSWQPTIAPVNDNNSIH</sequence>
<gene>
    <name evidence="2" type="primary">dotC</name>
    <name evidence="1" type="ORF">Lstg_1109</name>
    <name evidence="2" type="ORF">NCTC11991_02886</name>
</gene>
<evidence type="ECO:0000313" key="2">
    <source>
        <dbReference type="EMBL" id="STY24269.1"/>
    </source>
</evidence>
<dbReference type="STRING" id="460.Lstg_1109"/>
<evidence type="ECO:0000313" key="1">
    <source>
        <dbReference type="EMBL" id="KTD78640.1"/>
    </source>
</evidence>
<proteinExistence type="predicted"/>
<reference evidence="1 3" key="1">
    <citation type="submission" date="2015-11" db="EMBL/GenBank/DDBJ databases">
        <title>Genomic analysis of 38 Legionella species identifies large and diverse effector repertoires.</title>
        <authorList>
            <person name="Burstein D."/>
            <person name="Amaro F."/>
            <person name="Zusman T."/>
            <person name="Lifshitz Z."/>
            <person name="Cohen O."/>
            <person name="Gilbert J.A."/>
            <person name="Pupko T."/>
            <person name="Shuman H.A."/>
            <person name="Segal G."/>
        </authorList>
    </citation>
    <scope>NUCLEOTIDE SEQUENCE [LARGE SCALE GENOMIC DNA]</scope>
    <source>
        <strain evidence="1 3">SC-18-C9</strain>
    </source>
</reference>
<accession>A0A378LES6</accession>
<keyword evidence="3" id="KW-1185">Reference proteome</keyword>
<dbReference type="RefSeq" id="WP_058476685.1">
    <property type="nucleotide sequence ID" value="NZ_CAAAIO010000005.1"/>
</dbReference>
<organism evidence="2 4">
    <name type="scientific">Legionella steigerwaltii</name>
    <dbReference type="NCBI Taxonomy" id="460"/>
    <lineage>
        <taxon>Bacteria</taxon>
        <taxon>Pseudomonadati</taxon>
        <taxon>Pseudomonadota</taxon>
        <taxon>Gammaproteobacteria</taxon>
        <taxon>Legionellales</taxon>
        <taxon>Legionellaceae</taxon>
        <taxon>Legionella</taxon>
    </lineage>
</organism>
<dbReference type="EMBL" id="LNYZ01000008">
    <property type="protein sequence ID" value="KTD78640.1"/>
    <property type="molecule type" value="Genomic_DNA"/>
</dbReference>
<dbReference type="Pfam" id="PF16932">
    <property type="entry name" value="T4SS_TraI"/>
    <property type="match status" value="1"/>
</dbReference>
<evidence type="ECO:0000313" key="3">
    <source>
        <dbReference type="Proteomes" id="UP000054820"/>
    </source>
</evidence>
<dbReference type="InterPro" id="IPR031618">
    <property type="entry name" value="T4SS_TraI"/>
</dbReference>
<evidence type="ECO:0000313" key="4">
    <source>
        <dbReference type="Proteomes" id="UP000255110"/>
    </source>
</evidence>
<dbReference type="Proteomes" id="UP000054820">
    <property type="component" value="Unassembled WGS sequence"/>
</dbReference>
<reference evidence="2 4" key="2">
    <citation type="submission" date="2018-06" db="EMBL/GenBank/DDBJ databases">
        <authorList>
            <consortium name="Pathogen Informatics"/>
            <person name="Doyle S."/>
        </authorList>
    </citation>
    <scope>NUCLEOTIDE SEQUENCE [LARGE SCALE GENOMIC DNA]</scope>
    <source>
        <strain evidence="2 4">NCTC11991</strain>
    </source>
</reference>
<protein>
    <submittedName>
        <fullName evidence="2">Defect in organelle trafficking lipoprotein DotC</fullName>
    </submittedName>
</protein>
<name>A0A378LES6_9GAMM</name>
<keyword evidence="2" id="KW-0449">Lipoprotein</keyword>
<dbReference type="Proteomes" id="UP000255110">
    <property type="component" value="Unassembled WGS sequence"/>
</dbReference>
<dbReference type="EMBL" id="UGOY01000001">
    <property type="protein sequence ID" value="STY24269.1"/>
    <property type="molecule type" value="Genomic_DNA"/>
</dbReference>